<dbReference type="SMART" id="SM00801">
    <property type="entry name" value="dDENN"/>
    <property type="match status" value="1"/>
</dbReference>
<sequence>MDTDTNTLSKLIEHFIAIEVYMKEDGDGPTPLVKKQYVYPEAEDQDFFNNISLFAFPSEKTYDDSKIYLGKKKNRNDVFKDSSKDYYDITEVNNNKPKKTCFDDVKCHDFILTNQYGEKVYASCIRTRKIPLKWDVNNYLEKDTKDNNYIKEGGRDPFGKSCKSNHRSYTETSQETLCEEFINSFSQFKEYGKDPLLKKNHDKDTPIKTLSEGNKEDNETFMKCRKNKQFSASNNALSKIPTVPTSSYFLTSSLRNSTRTLNKMNDNDSLGHLASTQDKDKFIPSAVDNTLSSKPSAIATTVTVTATSSGHNSKTVLNSSTTNDIHSSLVNQTKSTKTLDLTPHSSKPKNYYCSDPENINSSTACILSQYTNIKSQCFRNSGSINSSSYYIDRSTLSRSNLQMNSFDGTHSCSTYNIDSGGGIINHHHHNYYHNQIRQCSNKFNGSNAYNYTQSTSNLNSSNDSFARSYHKNEFGSHQLYPKNNNNTSFMDGSIGLQPLHEYGSDDDDDDDDGHHHLYPHPHPKASTSIIDSLNLDFISMESLVSEKMLQKQQTNQSLLYNLDLCMSSSMKSSLFSMNNNSVNSLFSKKTVTSYILISRRPIFTIMQKCLLEMYLLSKYSLKSNDGKVSGGNNNNSLYNYKNNKKSEFLNPKLIKEGIIESFLAYLMHTIFLPSINSPFTVEIELPLSKEVVKIFPQNKTEIRPLYHSVFTLFQLLSINNIISIFTHMTLEKSVIFYSENPVILTSICETFLSFLEPLEWRMVYIPIVPESVIESLQEAPITFIMGYINSNGNDTYDTSMSSTSNHNINTTTTNTGSNDRSINSMDSKNSKKISSSSNGEKEGKSFHQDTIGNFRMNKSEEEILYVNLDTDELFNLSEQRLRLPYESRLRNDLRQIMYQDFPSLQKEAYFDGNTEYIVKKEECVEKIRKCFYHWFVTILYNYQSFFLNDGDFNISAFRSRFSDSCINYINRFTETSMFTHFIEKKYNEKTSLLSSSSIKPQDYFDLCSNKLLGIPYFEKHDKINSMPELNVLTYNTLLLNLPRKDPAVDVKASSTIYGGISKKDVSVVSSKNTLNSTSSEKQNSSKSNREVLGLTDSNEDLQSSLFSLNTTTTPLKSKNYSFNSNNKLNSMMPFTKFGNINNNVANNNDNLYHFDVNTFEFFNTKYQNNLLTPTSIKNNKMTRSFPLLFNNINQLIDLQINYYKSLVNEHASTFSLSSTFSSKASVSSSETLTQPSNEAITTLPLSNSEKEEKLSMKVMKSSIANTYHALKEILPLSSFKGGYCSSQSNISKEMNLSTLSAKSFNTTQNSSSSLTSIKNLSTTGVANELKCQTKSLSTMINQSNSILPLPCRCRLQQLLWIRGLLLQEYSLDVFQSILDFCWAYNFNTNETLLEMIENSFLQLSNHQKCRLFKKLNKNFFLAFDKIFYSNIDIKTMYEAYIQCISME</sequence>
<dbReference type="InterPro" id="IPR051696">
    <property type="entry name" value="DENN_Domain_GEFs"/>
</dbReference>
<proteinExistence type="predicted"/>
<dbReference type="Gene3D" id="3.30.450.200">
    <property type="match status" value="1"/>
</dbReference>
<dbReference type="GO" id="GO:0032483">
    <property type="term" value="P:regulation of Rab protein signal transduction"/>
    <property type="evidence" value="ECO:0007669"/>
    <property type="project" value="TreeGrafter"/>
</dbReference>
<dbReference type="OrthoDB" id="6019893at2759"/>
<reference evidence="3 4" key="2">
    <citation type="submission" date="2016-08" db="EMBL/GenBank/DDBJ databases">
        <title>Pervasive Adenine N6-methylation of Active Genes in Fungi.</title>
        <authorList>
            <consortium name="DOE Joint Genome Institute"/>
            <person name="Mondo S.J."/>
            <person name="Dannebaum R.O."/>
            <person name="Kuo R.C."/>
            <person name="Labutti K."/>
            <person name="Haridas S."/>
            <person name="Kuo A."/>
            <person name="Salamov A."/>
            <person name="Ahrendt S.R."/>
            <person name="Lipzen A."/>
            <person name="Sullivan W."/>
            <person name="Andreopoulos W.B."/>
            <person name="Clum A."/>
            <person name="Lindquist E."/>
            <person name="Daum C."/>
            <person name="Ramamoorthy G.K."/>
            <person name="Gryganskyi A."/>
            <person name="Culley D."/>
            <person name="Magnuson J.K."/>
            <person name="James T.Y."/>
            <person name="O'Malley M.A."/>
            <person name="Stajich J.E."/>
            <person name="Spatafora J.W."/>
            <person name="Visel A."/>
            <person name="Grigoriev I.V."/>
        </authorList>
    </citation>
    <scope>NUCLEOTIDE SEQUENCE [LARGE SCALE GENOMIC DNA]</scope>
    <source>
        <strain evidence="4">finn</strain>
    </source>
</reference>
<evidence type="ECO:0000313" key="4">
    <source>
        <dbReference type="Proteomes" id="UP000193719"/>
    </source>
</evidence>
<name>A0A1Y1V6V4_9FUNG</name>
<dbReference type="Proteomes" id="UP000193719">
    <property type="component" value="Unassembled WGS sequence"/>
</dbReference>
<dbReference type="InterPro" id="IPR043153">
    <property type="entry name" value="DENN_C"/>
</dbReference>
<dbReference type="PANTHER" id="PTHR12296:SF21">
    <property type="entry name" value="DENN DOMAIN-CONTAINING PROTEIN 3"/>
    <property type="match status" value="1"/>
</dbReference>
<dbReference type="Pfam" id="PF02141">
    <property type="entry name" value="DENN"/>
    <property type="match status" value="1"/>
</dbReference>
<dbReference type="InterPro" id="IPR005113">
    <property type="entry name" value="uDENN_dom"/>
</dbReference>
<organism evidence="3 4">
    <name type="scientific">Piromyces finnis</name>
    <dbReference type="NCBI Taxonomy" id="1754191"/>
    <lineage>
        <taxon>Eukaryota</taxon>
        <taxon>Fungi</taxon>
        <taxon>Fungi incertae sedis</taxon>
        <taxon>Chytridiomycota</taxon>
        <taxon>Chytridiomycota incertae sedis</taxon>
        <taxon>Neocallimastigomycetes</taxon>
        <taxon>Neocallimastigales</taxon>
        <taxon>Neocallimastigaceae</taxon>
        <taxon>Piromyces</taxon>
    </lineage>
</organism>
<feature type="region of interest" description="Disordered" evidence="1">
    <location>
        <begin position="798"/>
        <end position="851"/>
    </location>
</feature>
<evidence type="ECO:0000256" key="1">
    <source>
        <dbReference type="SAM" id="MobiDB-lite"/>
    </source>
</evidence>
<dbReference type="GO" id="GO:0031410">
    <property type="term" value="C:cytoplasmic vesicle"/>
    <property type="evidence" value="ECO:0007669"/>
    <property type="project" value="TreeGrafter"/>
</dbReference>
<dbReference type="Gene3D" id="3.40.50.11500">
    <property type="match status" value="1"/>
</dbReference>
<dbReference type="EMBL" id="MCFH01000027">
    <property type="protein sequence ID" value="ORX48451.1"/>
    <property type="molecule type" value="Genomic_DNA"/>
</dbReference>
<feature type="region of interest" description="Disordered" evidence="1">
    <location>
        <begin position="500"/>
        <end position="523"/>
    </location>
</feature>
<gene>
    <name evidence="3" type="ORF">BCR36DRAFT_405050</name>
</gene>
<dbReference type="InterPro" id="IPR001194">
    <property type="entry name" value="cDENN_dom"/>
</dbReference>
<evidence type="ECO:0000313" key="3">
    <source>
        <dbReference type="EMBL" id="ORX48451.1"/>
    </source>
</evidence>
<comment type="caution">
    <text evidence="3">The sequence shown here is derived from an EMBL/GenBank/DDBJ whole genome shotgun (WGS) entry which is preliminary data.</text>
</comment>
<protein>
    <recommendedName>
        <fullName evidence="2">UDENN domain-containing protein</fullName>
    </recommendedName>
</protein>
<feature type="compositionally biased region" description="Low complexity" evidence="1">
    <location>
        <begin position="798"/>
        <end position="838"/>
    </location>
</feature>
<dbReference type="InterPro" id="IPR005112">
    <property type="entry name" value="dDENN_dom"/>
</dbReference>
<dbReference type="InterPro" id="IPR037516">
    <property type="entry name" value="Tripartite_DENN"/>
</dbReference>
<dbReference type="Pfam" id="PF03456">
    <property type="entry name" value="uDENN"/>
    <property type="match status" value="1"/>
</dbReference>
<dbReference type="STRING" id="1754191.A0A1Y1V6V4"/>
<dbReference type="PANTHER" id="PTHR12296">
    <property type="entry name" value="DENN DOMAIN-CONTAINING PROTEIN 4"/>
    <property type="match status" value="1"/>
</dbReference>
<reference evidence="3 4" key="1">
    <citation type="submission" date="2016-08" db="EMBL/GenBank/DDBJ databases">
        <title>Genomes of anaerobic fungi encode conserved fungal cellulosomes for biomass hydrolysis.</title>
        <authorList>
            <consortium name="DOE Joint Genome Institute"/>
            <person name="Haitjema C.H."/>
            <person name="Gilmore S.P."/>
            <person name="Henske J.K."/>
            <person name="Solomon K.V."/>
            <person name="De Groot R."/>
            <person name="Kuo A."/>
            <person name="Mondo S.J."/>
            <person name="Salamov A.A."/>
            <person name="Labutti K."/>
            <person name="Zhao Z."/>
            <person name="Chiniquy J."/>
            <person name="Barry K."/>
            <person name="Brewer H.M."/>
            <person name="Purvine S.O."/>
            <person name="Wright A.T."/>
            <person name="Boxma B."/>
            <person name="Van Alen T."/>
            <person name="Hackstein J.H."/>
            <person name="Baker S.E."/>
            <person name="Grigoriev I.V."/>
            <person name="O'Malley M.A."/>
        </authorList>
    </citation>
    <scope>NUCLEOTIDE SEQUENCE [LARGE SCALE GENOMIC DNA]</scope>
    <source>
        <strain evidence="4">finn</strain>
    </source>
</reference>
<accession>A0A1Y1V6V4</accession>
<feature type="domain" description="UDENN" evidence="2">
    <location>
        <begin position="496"/>
        <end position="992"/>
    </location>
</feature>
<evidence type="ECO:0000259" key="2">
    <source>
        <dbReference type="PROSITE" id="PS50211"/>
    </source>
</evidence>
<keyword evidence="4" id="KW-1185">Reference proteome</keyword>
<dbReference type="PROSITE" id="PS50211">
    <property type="entry name" value="DENN"/>
    <property type="match status" value="1"/>
</dbReference>
<dbReference type="SMART" id="SM00799">
    <property type="entry name" value="DENN"/>
    <property type="match status" value="1"/>
</dbReference>